<feature type="transmembrane region" description="Helical" evidence="2">
    <location>
        <begin position="83"/>
        <end position="101"/>
    </location>
</feature>
<feature type="chain" id="PRO_5046650593" description="DUF2231 domain-containing protein" evidence="3">
    <location>
        <begin position="26"/>
        <end position="205"/>
    </location>
</feature>
<evidence type="ECO:0000259" key="4">
    <source>
        <dbReference type="Pfam" id="PF09990"/>
    </source>
</evidence>
<feature type="transmembrane region" description="Helical" evidence="2">
    <location>
        <begin position="44"/>
        <end position="63"/>
    </location>
</feature>
<evidence type="ECO:0000313" key="6">
    <source>
        <dbReference type="Proteomes" id="UP000640509"/>
    </source>
</evidence>
<keyword evidence="2" id="KW-0812">Transmembrane</keyword>
<feature type="transmembrane region" description="Helical" evidence="2">
    <location>
        <begin position="107"/>
        <end position="125"/>
    </location>
</feature>
<protein>
    <recommendedName>
        <fullName evidence="4">DUF2231 domain-containing protein</fullName>
    </recommendedName>
</protein>
<feature type="domain" description="DUF2231" evidence="4">
    <location>
        <begin position="6"/>
        <end position="137"/>
    </location>
</feature>
<evidence type="ECO:0000313" key="5">
    <source>
        <dbReference type="EMBL" id="GGF76286.1"/>
    </source>
</evidence>
<dbReference type="Pfam" id="PF09990">
    <property type="entry name" value="DUF2231"/>
    <property type="match status" value="1"/>
</dbReference>
<dbReference type="EMBL" id="BMIV01000014">
    <property type="protein sequence ID" value="GGF76286.1"/>
    <property type="molecule type" value="Genomic_DNA"/>
</dbReference>
<keyword evidence="2" id="KW-0472">Membrane</keyword>
<gene>
    <name evidence="5" type="ORF">GCM10011402_31320</name>
</gene>
<reference evidence="6" key="1">
    <citation type="journal article" date="2019" name="Int. J. Syst. Evol. Microbiol.">
        <title>The Global Catalogue of Microorganisms (GCM) 10K type strain sequencing project: providing services to taxonomists for standard genome sequencing and annotation.</title>
        <authorList>
            <consortium name="The Broad Institute Genomics Platform"/>
            <consortium name="The Broad Institute Genome Sequencing Center for Infectious Disease"/>
            <person name="Wu L."/>
            <person name="Ma J."/>
        </authorList>
    </citation>
    <scope>NUCLEOTIDE SEQUENCE [LARGE SCALE GENOMIC DNA]</scope>
    <source>
        <strain evidence="6">CGMCC 1.15419</strain>
    </source>
</reference>
<accession>A0ABQ1VL01</accession>
<organism evidence="5 6">
    <name type="scientific">Paracoccus acridae</name>
    <dbReference type="NCBI Taxonomy" id="1795310"/>
    <lineage>
        <taxon>Bacteria</taxon>
        <taxon>Pseudomonadati</taxon>
        <taxon>Pseudomonadota</taxon>
        <taxon>Alphaproteobacteria</taxon>
        <taxon>Rhodobacterales</taxon>
        <taxon>Paracoccaceae</taxon>
        <taxon>Paracoccus</taxon>
    </lineage>
</organism>
<feature type="signal peptide" evidence="3">
    <location>
        <begin position="1"/>
        <end position="25"/>
    </location>
</feature>
<keyword evidence="6" id="KW-1185">Reference proteome</keyword>
<evidence type="ECO:0000256" key="2">
    <source>
        <dbReference type="SAM" id="Phobius"/>
    </source>
</evidence>
<proteinExistence type="predicted"/>
<keyword evidence="3" id="KW-0732">Signal</keyword>
<name>A0ABQ1VL01_9RHOB</name>
<feature type="compositionally biased region" description="Basic and acidic residues" evidence="1">
    <location>
        <begin position="180"/>
        <end position="192"/>
    </location>
</feature>
<dbReference type="InterPro" id="IPR019251">
    <property type="entry name" value="DUF2231_TM"/>
</dbReference>
<evidence type="ECO:0000256" key="1">
    <source>
        <dbReference type="SAM" id="MobiDB-lite"/>
    </source>
</evidence>
<keyword evidence="2" id="KW-1133">Transmembrane helix</keyword>
<dbReference type="RefSeq" id="WP_188716256.1">
    <property type="nucleotide sequence ID" value="NZ_BMIV01000014.1"/>
</dbReference>
<feature type="region of interest" description="Disordered" evidence="1">
    <location>
        <begin position="180"/>
        <end position="205"/>
    </location>
</feature>
<sequence length="205" mass="21462">MAMRTHEIHPMLVHFPLALMPTAIAADAVGAITDNRALMETGRILMPLAVVSMAVTGVAGFAAQEEVRAEGEAHDMLVTHRNLNVGLLLMSAGLAVLRSRQDRPGPGYLLAGLAGAALMTYSGYLGGKMVYRHGVGVGAAGGYDPERSPRMERGNLGEAARTATKDVAQGVVHAAQDVTHGEMAPHLRREENVAPGVPSPTKAGQ</sequence>
<dbReference type="Proteomes" id="UP000640509">
    <property type="component" value="Unassembled WGS sequence"/>
</dbReference>
<evidence type="ECO:0000256" key="3">
    <source>
        <dbReference type="SAM" id="SignalP"/>
    </source>
</evidence>
<comment type="caution">
    <text evidence="5">The sequence shown here is derived from an EMBL/GenBank/DDBJ whole genome shotgun (WGS) entry which is preliminary data.</text>
</comment>